<reference evidence="2" key="1">
    <citation type="journal article" date="2023" name="Insect Mol. Biol.">
        <title>Genome sequencing provides insights into the evolution of gene families encoding plant cell wall-degrading enzymes in longhorned beetles.</title>
        <authorList>
            <person name="Shin N.R."/>
            <person name="Okamura Y."/>
            <person name="Kirsch R."/>
            <person name="Pauchet Y."/>
        </authorList>
    </citation>
    <scope>NUCLEOTIDE SEQUENCE</scope>
    <source>
        <strain evidence="2">MMC_N1</strain>
    </source>
</reference>
<evidence type="ECO:0000313" key="3">
    <source>
        <dbReference type="Proteomes" id="UP001162164"/>
    </source>
</evidence>
<evidence type="ECO:0000259" key="1">
    <source>
        <dbReference type="Pfam" id="PF17921"/>
    </source>
</evidence>
<proteinExistence type="predicted"/>
<protein>
    <recommendedName>
        <fullName evidence="1">Integrase zinc-binding domain-containing protein</fullName>
    </recommendedName>
</protein>
<organism evidence="2 3">
    <name type="scientific">Molorchus minor</name>
    <dbReference type="NCBI Taxonomy" id="1323400"/>
    <lineage>
        <taxon>Eukaryota</taxon>
        <taxon>Metazoa</taxon>
        <taxon>Ecdysozoa</taxon>
        <taxon>Arthropoda</taxon>
        <taxon>Hexapoda</taxon>
        <taxon>Insecta</taxon>
        <taxon>Pterygota</taxon>
        <taxon>Neoptera</taxon>
        <taxon>Endopterygota</taxon>
        <taxon>Coleoptera</taxon>
        <taxon>Polyphaga</taxon>
        <taxon>Cucujiformia</taxon>
        <taxon>Chrysomeloidea</taxon>
        <taxon>Cerambycidae</taxon>
        <taxon>Lamiinae</taxon>
        <taxon>Monochamini</taxon>
        <taxon>Molorchus</taxon>
    </lineage>
</organism>
<feature type="non-terminal residue" evidence="2">
    <location>
        <position position="1"/>
    </location>
</feature>
<dbReference type="Proteomes" id="UP001162164">
    <property type="component" value="Unassembled WGS sequence"/>
</dbReference>
<accession>A0ABQ9JGT9</accession>
<dbReference type="PANTHER" id="PTHR47331:SF6">
    <property type="entry name" value="DOUBLECORTIN DOMAIN-CONTAINING PROTEIN"/>
    <property type="match status" value="1"/>
</dbReference>
<dbReference type="Pfam" id="PF17921">
    <property type="entry name" value="Integrase_H2C2"/>
    <property type="match status" value="1"/>
</dbReference>
<dbReference type="InterPro" id="IPR041588">
    <property type="entry name" value="Integrase_H2C2"/>
</dbReference>
<gene>
    <name evidence="2" type="ORF">NQ317_003720</name>
</gene>
<evidence type="ECO:0000313" key="2">
    <source>
        <dbReference type="EMBL" id="KAJ8976760.1"/>
    </source>
</evidence>
<keyword evidence="3" id="KW-1185">Reference proteome</keyword>
<dbReference type="EMBL" id="JAPWTJ010000634">
    <property type="protein sequence ID" value="KAJ8976760.1"/>
    <property type="molecule type" value="Genomic_DNA"/>
</dbReference>
<comment type="caution">
    <text evidence="2">The sequence shown here is derived from an EMBL/GenBank/DDBJ whole genome shotgun (WGS) entry which is preliminary data.</text>
</comment>
<dbReference type="PANTHER" id="PTHR47331">
    <property type="entry name" value="PHD-TYPE DOMAIN-CONTAINING PROTEIN"/>
    <property type="match status" value="1"/>
</dbReference>
<name>A0ABQ9JGT9_9CUCU</name>
<sequence length="192" mass="22218">IFRILKQKRNANFTTVFDTNIFDRFSSYSKLVRVIAWMFRFMKNSKSAVENRTLSAITTSECQEANIKLCKNKHGMIRVGGRLRHSNLPFEQRHPIILPKNHQLSKLIIRHEHHKNLDASTQLVLAQIRQQFWILNGKQTVRSELRKCTICFRAKPFDNNYYMGDLPKARVNPGRIFSSIGVDFAGPTTGGQ</sequence>
<feature type="domain" description="Integrase zinc-binding" evidence="1">
    <location>
        <begin position="101"/>
        <end position="156"/>
    </location>
</feature>